<gene>
    <name evidence="1" type="ORF">METZ01_LOCUS370027</name>
</gene>
<protein>
    <submittedName>
        <fullName evidence="1">Uncharacterized protein</fullName>
    </submittedName>
</protein>
<accession>A0A382T595</accession>
<dbReference type="EMBL" id="UINC01133940">
    <property type="protein sequence ID" value="SVD17173.1"/>
    <property type="molecule type" value="Genomic_DNA"/>
</dbReference>
<organism evidence="1">
    <name type="scientific">marine metagenome</name>
    <dbReference type="NCBI Taxonomy" id="408172"/>
    <lineage>
        <taxon>unclassified sequences</taxon>
        <taxon>metagenomes</taxon>
        <taxon>ecological metagenomes</taxon>
    </lineage>
</organism>
<feature type="non-terminal residue" evidence="1">
    <location>
        <position position="51"/>
    </location>
</feature>
<name>A0A382T595_9ZZZZ</name>
<proteinExistence type="predicted"/>
<reference evidence="1" key="1">
    <citation type="submission" date="2018-05" db="EMBL/GenBank/DDBJ databases">
        <authorList>
            <person name="Lanie J.A."/>
            <person name="Ng W.-L."/>
            <person name="Kazmierczak K.M."/>
            <person name="Andrzejewski T.M."/>
            <person name="Davidsen T.M."/>
            <person name="Wayne K.J."/>
            <person name="Tettelin H."/>
            <person name="Glass J.I."/>
            <person name="Rusch D."/>
            <person name="Podicherti R."/>
            <person name="Tsui H.-C.T."/>
            <person name="Winkler M.E."/>
        </authorList>
    </citation>
    <scope>NUCLEOTIDE SEQUENCE</scope>
</reference>
<dbReference type="AlphaFoldDB" id="A0A382T595"/>
<sequence>MMAGGQPGRWLGGRQWATAWRLLRSGDLTGLLRRLVAFLGRLGHQPTPVDY</sequence>
<evidence type="ECO:0000313" key="1">
    <source>
        <dbReference type="EMBL" id="SVD17173.1"/>
    </source>
</evidence>